<proteinExistence type="predicted"/>
<dbReference type="InterPro" id="IPR001077">
    <property type="entry name" value="COMT_C"/>
</dbReference>
<dbReference type="PANTHER" id="PTHR43712:SF12">
    <property type="entry name" value="STERIGMATOCYSTIN 8-O-METHYLTRANSFERASE"/>
    <property type="match status" value="1"/>
</dbReference>
<dbReference type="Gene3D" id="3.40.50.150">
    <property type="entry name" value="Vaccinia Virus protein VP39"/>
    <property type="match status" value="1"/>
</dbReference>
<dbReference type="GO" id="GO:0032259">
    <property type="term" value="P:methylation"/>
    <property type="evidence" value="ECO:0007669"/>
    <property type="project" value="UniProtKB-KW"/>
</dbReference>
<dbReference type="Pfam" id="PF00891">
    <property type="entry name" value="Methyltransf_2"/>
    <property type="match status" value="1"/>
</dbReference>
<name>A0AA39YQN6_9PEZI</name>
<dbReference type="Gene3D" id="1.10.10.10">
    <property type="entry name" value="Winged helix-like DNA-binding domain superfamily/Winged helix DNA-binding domain"/>
    <property type="match status" value="1"/>
</dbReference>
<evidence type="ECO:0000259" key="4">
    <source>
        <dbReference type="Pfam" id="PF00891"/>
    </source>
</evidence>
<dbReference type="SUPFAM" id="SSF46785">
    <property type="entry name" value="Winged helix' DNA-binding domain"/>
    <property type="match status" value="1"/>
</dbReference>
<evidence type="ECO:0000256" key="3">
    <source>
        <dbReference type="ARBA" id="ARBA00022691"/>
    </source>
</evidence>
<dbReference type="InterPro" id="IPR029063">
    <property type="entry name" value="SAM-dependent_MTases_sf"/>
</dbReference>
<dbReference type="PROSITE" id="PS51683">
    <property type="entry name" value="SAM_OMT_II"/>
    <property type="match status" value="1"/>
</dbReference>
<dbReference type="GO" id="GO:0008171">
    <property type="term" value="F:O-methyltransferase activity"/>
    <property type="evidence" value="ECO:0007669"/>
    <property type="project" value="InterPro"/>
</dbReference>
<evidence type="ECO:0000256" key="1">
    <source>
        <dbReference type="ARBA" id="ARBA00022603"/>
    </source>
</evidence>
<dbReference type="EMBL" id="JAULSV010000001">
    <property type="protein sequence ID" value="KAK0656883.1"/>
    <property type="molecule type" value="Genomic_DNA"/>
</dbReference>
<dbReference type="Proteomes" id="UP001174936">
    <property type="component" value="Unassembled WGS sequence"/>
</dbReference>
<reference evidence="5" key="1">
    <citation type="submission" date="2023-06" db="EMBL/GenBank/DDBJ databases">
        <title>Genome-scale phylogeny and comparative genomics of the fungal order Sordariales.</title>
        <authorList>
            <consortium name="Lawrence Berkeley National Laboratory"/>
            <person name="Hensen N."/>
            <person name="Bonometti L."/>
            <person name="Westerberg I."/>
            <person name="Brannstrom I.O."/>
            <person name="Guillou S."/>
            <person name="Cros-Aarteil S."/>
            <person name="Calhoun S."/>
            <person name="Haridas S."/>
            <person name="Kuo A."/>
            <person name="Mondo S."/>
            <person name="Pangilinan J."/>
            <person name="Riley R."/>
            <person name="Labutti K."/>
            <person name="Andreopoulos B."/>
            <person name="Lipzen A."/>
            <person name="Chen C."/>
            <person name="Yanf M."/>
            <person name="Daum C."/>
            <person name="Ng V."/>
            <person name="Clum A."/>
            <person name="Steindorff A."/>
            <person name="Ohm R."/>
            <person name="Martin F."/>
            <person name="Silar P."/>
            <person name="Natvig D."/>
            <person name="Lalanne C."/>
            <person name="Gautier V."/>
            <person name="Ament-Velasquez S.L."/>
            <person name="Kruys A."/>
            <person name="Hutchinson M.I."/>
            <person name="Powell A.J."/>
            <person name="Barry K."/>
            <person name="Miller A.N."/>
            <person name="Grigoriev I.V."/>
            <person name="Debuchy R."/>
            <person name="Gladieux P."/>
            <person name="Thoren M.H."/>
            <person name="Johannesson H."/>
        </authorList>
    </citation>
    <scope>NUCLEOTIDE SEQUENCE</scope>
    <source>
        <strain evidence="5">SMH2532-1</strain>
    </source>
</reference>
<evidence type="ECO:0000256" key="2">
    <source>
        <dbReference type="ARBA" id="ARBA00022679"/>
    </source>
</evidence>
<comment type="caution">
    <text evidence="5">The sequence shown here is derived from an EMBL/GenBank/DDBJ whole genome shotgun (WGS) entry which is preliminary data.</text>
</comment>
<keyword evidence="1" id="KW-0489">Methyltransferase</keyword>
<keyword evidence="6" id="KW-1185">Reference proteome</keyword>
<dbReference type="AlphaFoldDB" id="A0AA39YQN6"/>
<dbReference type="SUPFAM" id="SSF53335">
    <property type="entry name" value="S-adenosyl-L-methionine-dependent methyltransferases"/>
    <property type="match status" value="1"/>
</dbReference>
<dbReference type="InterPro" id="IPR036390">
    <property type="entry name" value="WH_DNA-bd_sf"/>
</dbReference>
<keyword evidence="3" id="KW-0949">S-adenosyl-L-methionine</keyword>
<gene>
    <name evidence="5" type="ORF">B0T16DRAFT_48409</name>
</gene>
<keyword evidence="2" id="KW-0808">Transferase</keyword>
<evidence type="ECO:0000313" key="5">
    <source>
        <dbReference type="EMBL" id="KAK0656883.1"/>
    </source>
</evidence>
<dbReference type="CDD" id="cd02440">
    <property type="entry name" value="AdoMet_MTases"/>
    <property type="match status" value="1"/>
</dbReference>
<accession>A0AA39YQN6</accession>
<feature type="domain" description="O-methyltransferase C-terminal" evidence="4">
    <location>
        <begin position="249"/>
        <end position="395"/>
    </location>
</feature>
<sequence>MASKTRIAELASIIQEKTTILDEYLAAQGLPSPSFDESYPAIVQLPDGLMAARDALTEASDELRSLVMGPVSSIYYEITKSSFFTSLGVIVKFNLANSFPANTTTTFAQMAAFSNLPESTIQRIVRHAITNRVFAEPTKGTIAHTSMSRAVASFPHFADTIDLFRDTLWPSAPRLADAIERWPGSEEPTETAFNLAANTDLSFWEYKAKHPEQANRFAGAMSFLSNKPGREKEYLLDNVDWAAGLTPPEITGSGTIVDVGGSHGFISLALAERLPSAKFVVQDLPRVISRAPKDANPRVEFQVHDFLTDQHVVADVYLFRQVLHDWTDKNCRKILSALIPALKPGARIIINDSILPGVGVVGPVKEAILRHSDLTMWRCFNAKERDEDDWRAVVEGTDRRFEVIRVFTPPGTYIGIIEVVWRG</sequence>
<dbReference type="PANTHER" id="PTHR43712">
    <property type="entry name" value="PUTATIVE (AFU_ORTHOLOGUE AFUA_4G14580)-RELATED"/>
    <property type="match status" value="1"/>
</dbReference>
<dbReference type="InterPro" id="IPR036388">
    <property type="entry name" value="WH-like_DNA-bd_sf"/>
</dbReference>
<dbReference type="InterPro" id="IPR016461">
    <property type="entry name" value="COMT-like"/>
</dbReference>
<evidence type="ECO:0000313" key="6">
    <source>
        <dbReference type="Proteomes" id="UP001174936"/>
    </source>
</evidence>
<organism evidence="5 6">
    <name type="scientific">Cercophora newfieldiana</name>
    <dbReference type="NCBI Taxonomy" id="92897"/>
    <lineage>
        <taxon>Eukaryota</taxon>
        <taxon>Fungi</taxon>
        <taxon>Dikarya</taxon>
        <taxon>Ascomycota</taxon>
        <taxon>Pezizomycotina</taxon>
        <taxon>Sordariomycetes</taxon>
        <taxon>Sordariomycetidae</taxon>
        <taxon>Sordariales</taxon>
        <taxon>Lasiosphaeriaceae</taxon>
        <taxon>Cercophora</taxon>
    </lineage>
</organism>
<protein>
    <submittedName>
        <fullName evidence="5">O-methyltransferase</fullName>
    </submittedName>
</protein>